<feature type="transmembrane region" description="Helical" evidence="6">
    <location>
        <begin position="302"/>
        <end position="320"/>
    </location>
</feature>
<dbReference type="InterPro" id="IPR025405">
    <property type="entry name" value="DUF4131"/>
</dbReference>
<evidence type="ECO:0000259" key="7">
    <source>
        <dbReference type="SMART" id="SM00849"/>
    </source>
</evidence>
<dbReference type="NCBIfam" id="TIGR00361">
    <property type="entry name" value="ComEC_Rec2"/>
    <property type="match status" value="1"/>
</dbReference>
<evidence type="ECO:0000256" key="6">
    <source>
        <dbReference type="SAM" id="Phobius"/>
    </source>
</evidence>
<feature type="transmembrane region" description="Helical" evidence="6">
    <location>
        <begin position="203"/>
        <end position="225"/>
    </location>
</feature>
<keyword evidence="2" id="KW-1003">Cell membrane</keyword>
<dbReference type="Pfam" id="PF13567">
    <property type="entry name" value="DUF4131"/>
    <property type="match status" value="1"/>
</dbReference>
<sequence length="726" mass="80657">MSKRPLCIGALVYVLVIACLLLIDTLGLASLPLTTKESMAASLINNNESISVTGKVYKQEEKNEQLLLYIKHVYLKQGSKKVKANNIIIYTNHSKAISIGNQIEVIGKSKKFQKPSNLGQFNSYLYYKSQNIDFGIQAMKLEIIDTKYSFIQNTLSSFARQLGSNFDDITKNISESGTFKAMVLGDKSDFTADIKELYQKGGILHAFCVSGLHIGIIGMFLFHILKKCGLGYKTAGSIGIVIVICYANMTGFGVSACRAMIMFIVAMLARMLGRTYDILSAVALAAILVLMENPLYLVNTGFLLSFGAMLGIGAVTPILIKTIPYKSGIIKAFLSSLGVTVVTLPIILSSYYEFPTYSILLNLVVLPIMSYVLLSGILGCLCAEFSVSLGSFMIGMGSYILRLYEALCNIAKKLPFSTIVIGKPLIVQIVIYYVLLIMMLYLLQRKEKKRYLLIVIFMIGILTYRMPNEFTVTFLDVGQGDGIVIQSVDGTNYMIDGGSTDVRNVGKYRILPYLKSNGIKKLDYCILTHPDEDHKSGLIEIINSDYKIDNLILPDIGMKDDAFTELEQLAKESGIHVFYFSKGNKLTKGGLELECLHPYKEYGPESRNDYSTVLSLRYGELDMLLTGDIETKGEKEITEIITKDYDILKVAHHGSKNSTSKEFLDKINAEYAIISCGENNRYGHPHQELLQRLEASKMEVMITKDVGAITIKVKGKELEYSGYKGE</sequence>
<feature type="domain" description="Metallo-beta-lactamase" evidence="7">
    <location>
        <begin position="479"/>
        <end position="678"/>
    </location>
</feature>
<organism evidence="8 9">
    <name type="scientific">Lachnotalea glycerini</name>
    <dbReference type="NCBI Taxonomy" id="1763509"/>
    <lineage>
        <taxon>Bacteria</taxon>
        <taxon>Bacillati</taxon>
        <taxon>Bacillota</taxon>
        <taxon>Clostridia</taxon>
        <taxon>Lachnospirales</taxon>
        <taxon>Lachnospiraceae</taxon>
        <taxon>Lachnotalea</taxon>
    </lineage>
</organism>
<dbReference type="GO" id="GO:0005886">
    <property type="term" value="C:plasma membrane"/>
    <property type="evidence" value="ECO:0007669"/>
    <property type="project" value="UniProtKB-SubCell"/>
</dbReference>
<dbReference type="PROSITE" id="PS00430">
    <property type="entry name" value="TONB_DEPENDENT_REC_1"/>
    <property type="match status" value="1"/>
</dbReference>
<feature type="transmembrane region" description="Helical" evidence="6">
    <location>
        <begin position="421"/>
        <end position="443"/>
    </location>
</feature>
<feature type="transmembrane region" description="Helical" evidence="6">
    <location>
        <begin position="381"/>
        <end position="401"/>
    </location>
</feature>
<protein>
    <submittedName>
        <fullName evidence="8">Competence protein ComEC</fullName>
    </submittedName>
</protein>
<dbReference type="InterPro" id="IPR010916">
    <property type="entry name" value="TonB_box_CS"/>
</dbReference>
<accession>A0A318EJM2</accession>
<comment type="subcellular location">
    <subcellularLocation>
        <location evidence="1">Cell membrane</location>
        <topology evidence="1">Multi-pass membrane protein</topology>
    </subcellularLocation>
</comment>
<proteinExistence type="predicted"/>
<evidence type="ECO:0000313" key="8">
    <source>
        <dbReference type="EMBL" id="PXV88295.1"/>
    </source>
</evidence>
<dbReference type="AlphaFoldDB" id="A0A318EJM2"/>
<feature type="transmembrane region" description="Helical" evidence="6">
    <location>
        <begin position="237"/>
        <end position="266"/>
    </location>
</feature>
<dbReference type="SUPFAM" id="SSF56281">
    <property type="entry name" value="Metallo-hydrolase/oxidoreductase"/>
    <property type="match status" value="1"/>
</dbReference>
<keyword evidence="3 6" id="KW-0812">Transmembrane</keyword>
<dbReference type="InterPro" id="IPR036866">
    <property type="entry name" value="RibonucZ/Hydroxyglut_hydro"/>
</dbReference>
<dbReference type="Proteomes" id="UP000247523">
    <property type="component" value="Unassembled WGS sequence"/>
</dbReference>
<keyword evidence="4 6" id="KW-1133">Transmembrane helix</keyword>
<feature type="transmembrane region" description="Helical" evidence="6">
    <location>
        <begin position="6"/>
        <end position="29"/>
    </location>
</feature>
<evidence type="ECO:0000256" key="4">
    <source>
        <dbReference type="ARBA" id="ARBA00022989"/>
    </source>
</evidence>
<feature type="transmembrane region" description="Helical" evidence="6">
    <location>
        <begin position="357"/>
        <end position="374"/>
    </location>
</feature>
<dbReference type="SMART" id="SM00849">
    <property type="entry name" value="Lactamase_B"/>
    <property type="match status" value="1"/>
</dbReference>
<dbReference type="Pfam" id="PF00753">
    <property type="entry name" value="Lactamase_B"/>
    <property type="match status" value="1"/>
</dbReference>
<dbReference type="InterPro" id="IPR001279">
    <property type="entry name" value="Metallo-B-lactamas"/>
</dbReference>
<evidence type="ECO:0000256" key="1">
    <source>
        <dbReference type="ARBA" id="ARBA00004651"/>
    </source>
</evidence>
<dbReference type="CDD" id="cd07731">
    <property type="entry name" value="ComA-like_MBL-fold"/>
    <property type="match status" value="1"/>
</dbReference>
<dbReference type="InterPro" id="IPR035681">
    <property type="entry name" value="ComA-like_MBL"/>
</dbReference>
<reference evidence="8 9" key="1">
    <citation type="submission" date="2018-05" db="EMBL/GenBank/DDBJ databases">
        <title>Genomic Encyclopedia of Type Strains, Phase IV (KMG-IV): sequencing the most valuable type-strain genomes for metagenomic binning, comparative biology and taxonomic classification.</title>
        <authorList>
            <person name="Goeker M."/>
        </authorList>
    </citation>
    <scope>NUCLEOTIDE SEQUENCE [LARGE SCALE GENOMIC DNA]</scope>
    <source>
        <strain evidence="8 9">DSM 28816</strain>
    </source>
</reference>
<feature type="transmembrane region" description="Helical" evidence="6">
    <location>
        <begin position="450"/>
        <end position="467"/>
    </location>
</feature>
<dbReference type="InterPro" id="IPR052159">
    <property type="entry name" value="Competence_DNA_uptake"/>
</dbReference>
<evidence type="ECO:0000256" key="3">
    <source>
        <dbReference type="ARBA" id="ARBA00022692"/>
    </source>
</evidence>
<evidence type="ECO:0000256" key="2">
    <source>
        <dbReference type="ARBA" id="ARBA00022475"/>
    </source>
</evidence>
<name>A0A318EJM2_9FIRM</name>
<dbReference type="PROSITE" id="PS51257">
    <property type="entry name" value="PROKAR_LIPOPROTEIN"/>
    <property type="match status" value="1"/>
</dbReference>
<dbReference type="InterPro" id="IPR004797">
    <property type="entry name" value="Competence_ComEC/Rec2"/>
</dbReference>
<dbReference type="RefSeq" id="WP_110291340.1">
    <property type="nucleotide sequence ID" value="NZ_QICS01000008.1"/>
</dbReference>
<dbReference type="NCBIfam" id="TIGR00360">
    <property type="entry name" value="ComEC_N-term"/>
    <property type="match status" value="1"/>
</dbReference>
<feature type="transmembrane region" description="Helical" evidence="6">
    <location>
        <begin position="332"/>
        <end position="351"/>
    </location>
</feature>
<dbReference type="PANTHER" id="PTHR30619:SF7">
    <property type="entry name" value="BETA-LACTAMASE DOMAIN PROTEIN"/>
    <property type="match status" value="1"/>
</dbReference>
<gene>
    <name evidence="8" type="ORF">C8E03_10816</name>
</gene>
<keyword evidence="5 6" id="KW-0472">Membrane</keyword>
<evidence type="ECO:0000313" key="9">
    <source>
        <dbReference type="Proteomes" id="UP000247523"/>
    </source>
</evidence>
<dbReference type="EMBL" id="QICS01000008">
    <property type="protein sequence ID" value="PXV88295.1"/>
    <property type="molecule type" value="Genomic_DNA"/>
</dbReference>
<comment type="caution">
    <text evidence="8">The sequence shown here is derived from an EMBL/GenBank/DDBJ whole genome shotgun (WGS) entry which is preliminary data.</text>
</comment>
<dbReference type="InterPro" id="IPR004477">
    <property type="entry name" value="ComEC_N"/>
</dbReference>
<dbReference type="PANTHER" id="PTHR30619">
    <property type="entry name" value="DNA INTERNALIZATION/COMPETENCE PROTEIN COMEC/REC2"/>
    <property type="match status" value="1"/>
</dbReference>
<feature type="transmembrane region" description="Helical" evidence="6">
    <location>
        <begin position="278"/>
        <end position="296"/>
    </location>
</feature>
<dbReference type="GO" id="GO:0030420">
    <property type="term" value="P:establishment of competence for transformation"/>
    <property type="evidence" value="ECO:0007669"/>
    <property type="project" value="InterPro"/>
</dbReference>
<dbReference type="Pfam" id="PF03772">
    <property type="entry name" value="Competence"/>
    <property type="match status" value="1"/>
</dbReference>
<dbReference type="Gene3D" id="3.60.15.10">
    <property type="entry name" value="Ribonuclease Z/Hydroxyacylglutathione hydrolase-like"/>
    <property type="match status" value="1"/>
</dbReference>
<evidence type="ECO:0000256" key="5">
    <source>
        <dbReference type="ARBA" id="ARBA00023136"/>
    </source>
</evidence>